<keyword evidence="8" id="KW-0067">ATP-binding</keyword>
<name>G4YF76_PHYSP</name>
<feature type="coiled-coil region" evidence="19">
    <location>
        <begin position="3360"/>
        <end position="3409"/>
    </location>
</feature>
<evidence type="ECO:0000313" key="23">
    <source>
        <dbReference type="Proteomes" id="UP000002640"/>
    </source>
</evidence>
<dbReference type="GO" id="GO:0051959">
    <property type="term" value="F:dynein light intermediate chain binding"/>
    <property type="evidence" value="ECO:0007669"/>
    <property type="project" value="InterPro"/>
</dbReference>
<dbReference type="InterPro" id="IPR041589">
    <property type="entry name" value="DNAH3_AAA_lid_1"/>
</dbReference>
<evidence type="ECO:0000313" key="22">
    <source>
        <dbReference type="EMBL" id="EGZ27980.1"/>
    </source>
</evidence>
<dbReference type="Gene3D" id="1.20.920.30">
    <property type="match status" value="1"/>
</dbReference>
<evidence type="ECO:0000256" key="20">
    <source>
        <dbReference type="SAM" id="MobiDB-lite"/>
    </source>
</evidence>
<dbReference type="Pfam" id="PF18198">
    <property type="entry name" value="AAA_lid_11"/>
    <property type="match status" value="1"/>
</dbReference>
<feature type="region of interest" description="Disordered" evidence="20">
    <location>
        <begin position="830"/>
        <end position="854"/>
    </location>
</feature>
<feature type="coiled-coil region" evidence="19">
    <location>
        <begin position="3836"/>
        <end position="3863"/>
    </location>
</feature>
<dbReference type="STRING" id="1094619.G4YF76"/>
<feature type="region of interest" description="Disordered" evidence="20">
    <location>
        <begin position="1157"/>
        <end position="1209"/>
    </location>
</feature>
<evidence type="ECO:0000259" key="21">
    <source>
        <dbReference type="SMART" id="SM00382"/>
    </source>
</evidence>
<evidence type="ECO:0000256" key="6">
    <source>
        <dbReference type="ARBA" id="ARBA00022737"/>
    </source>
</evidence>
<dbReference type="Gene3D" id="1.10.8.720">
    <property type="entry name" value="Region D6 of dynein motor"/>
    <property type="match status" value="1"/>
</dbReference>
<dbReference type="InterPro" id="IPR026983">
    <property type="entry name" value="DHC"/>
</dbReference>
<evidence type="ECO:0000256" key="18">
    <source>
        <dbReference type="ARBA" id="ARBA00077719"/>
    </source>
</evidence>
<dbReference type="RefSeq" id="XP_009515255.1">
    <property type="nucleotide sequence ID" value="XM_009516960.1"/>
</dbReference>
<keyword evidence="13" id="KW-0505">Motor protein</keyword>
<dbReference type="Pfam" id="PF12781">
    <property type="entry name" value="AAA_9"/>
    <property type="match status" value="1"/>
</dbReference>
<dbReference type="Pfam" id="PF12775">
    <property type="entry name" value="AAA_7"/>
    <property type="match status" value="1"/>
</dbReference>
<evidence type="ECO:0000256" key="17">
    <source>
        <dbReference type="ARBA" id="ARBA00063032"/>
    </source>
</evidence>
<dbReference type="InterPro" id="IPR027417">
    <property type="entry name" value="P-loop_NTPase"/>
</dbReference>
<evidence type="ECO:0000256" key="12">
    <source>
        <dbReference type="ARBA" id="ARBA00023069"/>
    </source>
</evidence>
<dbReference type="FunFam" id="1.10.287.2620:FF:000002">
    <property type="entry name" value="Dynein heavy chain 2, axonemal"/>
    <property type="match status" value="1"/>
</dbReference>
<dbReference type="Pfam" id="PF18199">
    <property type="entry name" value="Dynein_C"/>
    <property type="match status" value="1"/>
</dbReference>
<dbReference type="FunFam" id="3.10.490.20:FF:000008">
    <property type="entry name" value="dynein heavy chain 2, axonemal"/>
    <property type="match status" value="1"/>
</dbReference>
<dbReference type="Pfam" id="PF12777">
    <property type="entry name" value="MT"/>
    <property type="match status" value="1"/>
</dbReference>
<evidence type="ECO:0000256" key="5">
    <source>
        <dbReference type="ARBA" id="ARBA00022701"/>
    </source>
</evidence>
<dbReference type="InterPro" id="IPR013602">
    <property type="entry name" value="Dynein_heavy_linker"/>
</dbReference>
<keyword evidence="23" id="KW-1185">Reference proteome</keyword>
<sequence length="4740" mass="536656">MTGKSTLAALVSRALVSRNREQVRKDVVINFLLRGVSKTASFATWFKECGATSEDWIRFVEQGSAYQDHGDNAVFEALNSSSALKVLKDLTLAEVGALKRFVTGEKAYTTDAAVNERFGSVTIEGDDAALKKCILAGILVETSERNEMIARAIEATDYDRIRKTFGSDLRAARSVAAPPGSAETDFRRLGSMSSFEDVELIVQWIRERISLPGYQPKAWTSADLATVKEFVESASVPALFLTLQNDALVVSTTAPRGVNGSVMYFVKNGQALVTPTNIRDALQFGTVDKDAIASLLHLMNGFYLHRLQTNKAWTESVQKEFTGQFFRFMSSLTETVSRGCGKTVLYLPPVNPDKFNYKDKDLVQQLESTVIHWTRQIKEVINNQDNAHDAEGAGPLEEIKFWEHRTEDLSGITDQLNREGVKEIVEILRAAKSSYLQPFETLSQIIKQGSTEANDNLRFLQKLSPVCEDIARAQPDEIPLLLPRLLNFIRLIWMYSRHYNTEDRITSLLRKVSNEIIIVCCKMISLSDVFDGNVEASIHHLEQSIQCGVSWKQIYRKASNAVNATAPSPDRRWNFDETGIFAQIDAFVQRCRELLEVCEGQIQFARKGKGGKREDLPTFGGNRGMDIVKSLRGIEAQFEGHVDRLRQLDYDILDVKNTSWHSDFNSFKNGMKDLEAMTQNVINGAFESISTVAAGVDMIRSFQKIAQREAIKRCVEKRTIDIFGMFKANIASVRNLFEKNKHAPLLSPTEPQFAGAALWARSLLLRATDDLVRLQELVDPSNAAECDEAQNAYDGLRLVINEYIQRKYHDWIEDLNTLGNTNMNSRLENPLMTKTGSDPDAAPTSVNLNSHNKDNNALQNTEKTLIGRAKKGFLHCNFDRPLLNLFTEVHYWQYFNGEIQIPYMAHDICNQKEQLRVLREHVMLVVRDYNRILLELSSTERRLFEDIIRKLDRRIQPGLQKLTWVSKGIVEWYVADCRKHCETTYKIVQEFQENKDIVMKNCKMISGLMHIFIERNTIYDDGVFEAKQVIHRKTIEKQLREAYQTISSTMTATYEHFTSGPPEVQREWNRFVERSDKMLEDALRQSVKKSLQELSKAINGDAKTDPRPLFRIHVVLEDNKVEFKPFMADLTQMVNTVAKEIFNVISVVPRLVASLPRHHGNNRTNLDSSGTNGAATDGKAEAGAGASEEVRPADTASGEPSGNQDEAHSTIDAADKVEAPAVVNNFYQSIFNDEEILKVLVHIMNGMSSSATELQKYLGYWDKYKLVWNQDKQAFIRRYAKANRPLQQFRADIERYREQQVSIQNEDLTNTINFIQIDTNFLKASLVEHTVQWIGKLTGLLNQTAHDELRDIMNMMKDNTHKLQIKPLNLDHLSESIHLLHDIKDGMPGVVARFEPLQHKYDLLAEFDVQTTDEEQRDLANLKSNWDSYEAMLVDANTMLQKCKVSMKQSLQDSVADLNNIMSELRTEAEATLPYSGEQQSKIAHQILAEFEKKMEATRSRQNALKKGLEIFGIEESKNDGFVQTEKELELLQQIWALTDEWEVVWASWKNKVFYEIEVETMESTAAQFFKKVVKYGKDMKSWTVWSSMKTKIEQFRQTLPLIQDLKSPALRARHWAQLKEEMGKTFDTESASFTLERVFSLGFHLHAEFISTLSSNAGKELSIEQTLDNIEKRWAAIDVDITEYKGVYYKIRSADDLFTALEDDQVQLSTMKASPFFGSFDTRILYWEKALSHLSEVIETLLGVQRCWIYLESIFMASEDIRKQLPLESQLFEEVNTAYCRVTEGMAKMKNALQATQEKGVLETLVAMQEKLDQIQKCLDQYLETKRMLFPRFYFLSNDDLLEILGHQKDPDQVQKHIKKCFEAIKTLNLIPPGARGNTTFEALGMNSPCGEQVMFASNVVVAGAVEGWLLRIEAAMVNTLEKIFAQCIVGYKGKKEKWIKDFPGQLLITCGQTAWTNECIKALNEVAKGEKKALKQLKKKWISYLNKLADMVRGQLSATDRKKVVALITIEIHSRDVIDRLVKQNCKSVNDFDWLMQLRFYFNKDLGESGICEVKQTVTSLQYSYEYQGNNGRLVITPLTDRCVLTMTTALHLNRGGNPLGPAGTGKTETVKDLGKNLAKYVIVFNCSDGLDYKSSGGWGCFDEFNRIEIEVLSVVAQQVLTIMQALTARQTQVMFLGSMMRVNFNMGIFITMNPGYAGRTELPDNLKALMRPCAMMVPDLALIAEVMLQAEGFRDAKVLAKKTTTLYGLMIQQLSKQDHYDFGLRSLKAVLNMAGTLKREDPNLQEENILLRALRDMNMPKFIRDDAVLFRLLLGDLFPSIELPVTDYGKLQGNIEQALLEHKLQVHPVIVFKTIQLYESQVTRHCNMIVGQTMAGKTTIWKTLMAAKTSLAKEGVPGYMPVRVQVLNPKSISLNEIYGVYDLSTFEWIDGILSAIFRNLAADEKAEEKWIMLDGPVDTLWIESMNSVMDDNKVLTLINGDRISMSPSMALMFEVQDLAVASPATVSRAGMVYMDVEDLGWRPFIQTWLTTTINVQEERDVLQALFEKYMEKVLRFKTSEVTELIPVTTFNSVNSFCNLYNALATVENGVDLVTCGDKFAVAVEKWFLFCMTWSVMAAANEEGRKKFDFFLRDIDSVYPPLKTAYDFFVEPSSREFKLWDEKLPPNFRIAPNTPFHKIMVPTIDTLRYGFLLQTMLASGIHTLLVGETGVGKTTVIEREIEALSDAYNVLVMNFSSATSSATTQDMIENVMEKRSLNRFGPVGGKKLVTFIDDMNMPTKDLFGSQPPLELLRQWVDYSCWYDRKKQTLKYFIDMQFVAAMGPPGGGRSVISSRFQSRFNLINMTIPEQAQLKRIFETMLVPKLSEFDDEIKPLGVPLVAATIQLYQNVLEQFLPTPANCHYLFNLRDMARVIQGLLLSDKHNVASRDGMLRLWMHESLRVFSDRLTSYEDRQTFKKKLDDLLGVHFQTDWGRLLSSAPEQLKENGPLFTYIFSTTPGADEGSARYAEVMDMKMLKGFVEEQLENHNAEPGFVPMNLVMFSDALMHILRIHRQLMTMRGNLLLVGVGGSGRQSLTKLAAFMGGFKVFQIEVGKNYRSFEFHEDIKKLYTQVGLQQQKTVFLFSDTQIKSESFVEDLNNILSSGEIPGLFEKDEQAGIIDGVRLRARAQGVRETKESLWNFFISEVRRNLHVVLAFSPIGKGFCNRCRQFPSLVNNTNIDWFNEWPLDALQEVGMKFLEEKNVASEPQRPKIAAVFAVVHSSVMLASSQVLARMKRHNYVTPTNYLSLVTGYVELLSEKAATIRDTRDKLKNGLAKLEESRLQVEEMSKQLEQRKIVVAQKNKDCSDLLVVIVSERRVADEQRKQVEADSERIAKEEAETKKIADDAQKDLDEALPALQRAMQEVENLDKKAIAEVKVYTQPPEAVSMVMCAVMILFGLPPTWASAKTKMNDVSFLQQIKTFDKDSIRDKTVTALKKYTSKPAFNADMVRKVSSAAGALCSWVLAMECYSGVFRVVAPKKEVLRKSQQALAVKQKDLQVAKEKLQEVTEKVEALKNQYDTSVSEKNALREEAELLELKLSRAEQLVKGLAGERERWEGSIADKNASLQNVVGDALVAAAFISYAGPFDTFYRGSLVDTWMNRVTQQALPLSPKFTFIDFLADPTDVRSWNAHGLPRDPLSTENGVITTRGKRWPLMIDPQGQANKWIKAMEGSRLEVVDPMMKDLLRKLENGIRFGSPVLMQDILEELDPSLEPVLTKSIIKVGNREVLRLGDKELDYNREFRFYLTTKLHNPHYTPEVSTKTTIVNFVVKEQGLEAQLLGIAVQLEEPALEEQKSDLVMRVAAAKKKLIDLENEILRLLSAAKGSLLDDEQLVTTLNASKTTSEEVSMQLVISEETEKKIDAARMGYARVALRSSTLYFVLNDMTSVDPMYQFSLDAYVALFQDSIVKSRSLKNQGALSEELTERINAINDYHTYAVYAYACRGLFERHKLLFSLQMCARVLQSVNKLPHDEYDFLLKGGNVLAQEEKVTNVASEFLSDGAWAGIVELNKLPAFHGIISSFEQTLKGWKSWYQSSTPEIEALPGDWEGKCNELQRMLLLRCIRPDRLSIQAARFTATHLGAQFVDPPPFDLKAIYETSNYKTPLIFVLSPGVDPTNSLIALAESLHKTVENCALGQGQASVAEAMLSRGLDAGNWVFLANCHLMLSWAPTLEKLIDNFCAAAPAPAGPINPQFRLWLTSSPNPKFPIAILQRGIKMTTEPPRGLKANLIRLYNTIMPDKFARCRQVKKYKRLLFCLCWFHSLLLERRKFNNLGWNIPYDFNESDFAISEDVLAIYLDEYEDTPWDALKYLIAQANYGGRVTDDWDRRLMLVYISQFFSENVLTVDNMPLSDSEYYFVPDDGELTSYVEYIRQLPLDDPPAAFGQHPNAQIASQIDDGRELLATILSLQALDVAEGGSGNDDTVLGLLQTLRETVPDVFDLANIKAGLSARSDPDALKTVLMQELERYNKLLATINSSARALEKGIQGSVVITPELEAVYNALLIGAVPKAWSFCYPSLKPLGPWTQDLKLRCEQMDRWANQMQPPVFWLTGFTYPTGFLTALLQTAARKNGLAIDSLNWEFIVLNQGENALPTGPKDGAYIKGLILEGARWDFDHDCLAEPNPMELHCGMPILHFRPVEAKKKSAKGLYSCPLYMYPLRTGTRERPSFMIAVDLKVGPGKTPDLWTRRGTALLLSLST</sequence>
<dbReference type="InterPro" id="IPR043160">
    <property type="entry name" value="Dynein_C_barrel"/>
</dbReference>
<dbReference type="Pfam" id="PF12774">
    <property type="entry name" value="AAA_6"/>
    <property type="match status" value="1"/>
</dbReference>
<keyword evidence="12" id="KW-0969">Cilium</keyword>
<evidence type="ECO:0000256" key="4">
    <source>
        <dbReference type="ARBA" id="ARBA00022490"/>
    </source>
</evidence>
<dbReference type="FunFam" id="3.20.180.20:FF:000001">
    <property type="entry name" value="Dynein axonemal heavy chain 5"/>
    <property type="match status" value="1"/>
</dbReference>
<dbReference type="InterPro" id="IPR042219">
    <property type="entry name" value="AAA_lid_11_sf"/>
</dbReference>
<feature type="domain" description="AAA+ ATPase" evidence="21">
    <location>
        <begin position="2097"/>
        <end position="2224"/>
    </location>
</feature>
<dbReference type="FunFam" id="1.20.140.100:FF:000006">
    <property type="entry name" value="dynein heavy chain 2, axonemal"/>
    <property type="match status" value="1"/>
</dbReference>
<accession>G4YF76</accession>
<dbReference type="GO" id="GO:0008017">
    <property type="term" value="F:microtubule binding"/>
    <property type="evidence" value="ECO:0007669"/>
    <property type="project" value="UniProtKB-ARBA"/>
</dbReference>
<dbReference type="Pfam" id="PF17852">
    <property type="entry name" value="Dynein_AAA_lid"/>
    <property type="match status" value="1"/>
</dbReference>
<dbReference type="Gene3D" id="1.10.287.2620">
    <property type="match status" value="1"/>
</dbReference>
<keyword evidence="6" id="KW-0677">Repeat</keyword>
<keyword evidence="15" id="KW-0966">Cell projection</keyword>
<keyword evidence="5" id="KW-0493">Microtubule</keyword>
<dbReference type="Gene3D" id="3.20.180.20">
    <property type="entry name" value="Dynein heavy chain, N-terminal domain 2"/>
    <property type="match status" value="1"/>
</dbReference>
<feature type="coiled-coil region" evidence="19">
    <location>
        <begin position="3301"/>
        <end position="3335"/>
    </location>
</feature>
<dbReference type="InterPro" id="IPR056759">
    <property type="entry name" value="DYH2-5-8_CC"/>
</dbReference>
<dbReference type="Pfam" id="PF25007">
    <property type="entry name" value="DYH2-5-8_CC"/>
    <property type="match status" value="1"/>
</dbReference>
<dbReference type="Pfam" id="PF03028">
    <property type="entry name" value="Dynein_heavy"/>
    <property type="match status" value="1"/>
</dbReference>
<dbReference type="InterPro" id="IPR003593">
    <property type="entry name" value="AAA+_ATPase"/>
</dbReference>
<dbReference type="SUPFAM" id="SSF52540">
    <property type="entry name" value="P-loop containing nucleoside triphosphate hydrolases"/>
    <property type="match status" value="4"/>
</dbReference>
<dbReference type="OMA" id="ILKNDMQ"/>
<dbReference type="Gene3D" id="1.20.140.100">
    <property type="entry name" value="Dynein heavy chain, N-terminal domain 2"/>
    <property type="match status" value="1"/>
</dbReference>
<dbReference type="InterPro" id="IPR041228">
    <property type="entry name" value="Dynein_C"/>
</dbReference>
<proteinExistence type="inferred from homology"/>
<dbReference type="FunFam" id="1.10.8.720:FF:000001">
    <property type="entry name" value="dynein heavy chain 7, axonemal"/>
    <property type="match status" value="1"/>
</dbReference>
<evidence type="ECO:0000256" key="7">
    <source>
        <dbReference type="ARBA" id="ARBA00022741"/>
    </source>
</evidence>
<dbReference type="Gene3D" id="1.10.8.1220">
    <property type="match status" value="1"/>
</dbReference>
<comment type="subunit">
    <text evidence="17">The I1 inner arm complex (also known as the f dynein complex) is a two-headed isoform composed of two heavy chains (1-alpha and 1-beta), three intermediate chains and three light chains. I1 occupies a specific position proximal to the first radial spoke and repeats every 96 nm along the length of the axoneme.</text>
</comment>
<evidence type="ECO:0000256" key="9">
    <source>
        <dbReference type="ARBA" id="ARBA00022846"/>
    </source>
</evidence>
<dbReference type="FunFam" id="3.40.50.300:FF:000044">
    <property type="entry name" value="Dynein heavy chain 5, axonemal"/>
    <property type="match status" value="1"/>
</dbReference>
<dbReference type="InterPro" id="IPR042228">
    <property type="entry name" value="Dynein_linker_3"/>
</dbReference>
<dbReference type="InterPro" id="IPR024317">
    <property type="entry name" value="Dynein_heavy_chain_D4_dom"/>
</dbReference>
<dbReference type="Pfam" id="PF08393">
    <property type="entry name" value="DHC_N2"/>
    <property type="match status" value="1"/>
</dbReference>
<dbReference type="Pfam" id="PF12780">
    <property type="entry name" value="AAA_8"/>
    <property type="match status" value="1"/>
</dbReference>
<protein>
    <recommendedName>
        <fullName evidence="18">Dynein-1, subspecies f</fullName>
    </recommendedName>
</protein>
<dbReference type="InterPro" id="IPR042222">
    <property type="entry name" value="Dynein_2_N"/>
</dbReference>
<dbReference type="Gene3D" id="3.40.50.300">
    <property type="entry name" value="P-loop containing nucleotide triphosphate hydrolases"/>
    <property type="match status" value="5"/>
</dbReference>
<dbReference type="GO" id="GO:0005874">
    <property type="term" value="C:microtubule"/>
    <property type="evidence" value="ECO:0007669"/>
    <property type="project" value="UniProtKB-KW"/>
</dbReference>
<evidence type="ECO:0000256" key="11">
    <source>
        <dbReference type="ARBA" id="ARBA00023054"/>
    </source>
</evidence>
<feature type="compositionally biased region" description="Polar residues" evidence="20">
    <location>
        <begin position="844"/>
        <end position="854"/>
    </location>
</feature>
<comment type="subcellular location">
    <subcellularLocation>
        <location evidence="1">Cell projection</location>
        <location evidence="1">Cilium</location>
        <location evidence="1">Flagellum</location>
    </subcellularLocation>
    <subcellularLocation>
        <location evidence="2">Cytoplasm</location>
        <location evidence="2">Cytoskeleton</location>
        <location evidence="2">Cilium axoneme</location>
    </subcellularLocation>
</comment>
<evidence type="ECO:0000256" key="3">
    <source>
        <dbReference type="ARBA" id="ARBA00008887"/>
    </source>
</evidence>
<evidence type="ECO:0000256" key="8">
    <source>
        <dbReference type="ARBA" id="ARBA00022840"/>
    </source>
</evidence>
<keyword evidence="9" id="KW-0282">Flagellum</keyword>
<dbReference type="EMBL" id="JH159151">
    <property type="protein sequence ID" value="EGZ27980.1"/>
    <property type="molecule type" value="Genomic_DNA"/>
</dbReference>
<dbReference type="FunFam" id="1.10.8.710:FF:000001">
    <property type="entry name" value="Dynein axonemal heavy chain 2"/>
    <property type="match status" value="1"/>
</dbReference>
<dbReference type="FunFam" id="3.40.50.300:FF:002141">
    <property type="entry name" value="Dynein heavy chain"/>
    <property type="match status" value="1"/>
</dbReference>
<evidence type="ECO:0000256" key="10">
    <source>
        <dbReference type="ARBA" id="ARBA00023017"/>
    </source>
</evidence>
<dbReference type="FunFam" id="1.20.920.20:FF:000001">
    <property type="entry name" value="dynein heavy chain 2, axonemal"/>
    <property type="match status" value="1"/>
</dbReference>
<dbReference type="FunFam" id="3.40.50.300:FF:000153">
    <property type="entry name" value="Dynein axonemal heavy chain 1"/>
    <property type="match status" value="1"/>
</dbReference>
<evidence type="ECO:0000256" key="15">
    <source>
        <dbReference type="ARBA" id="ARBA00023273"/>
    </source>
</evidence>
<dbReference type="Gene3D" id="1.20.1270.280">
    <property type="match status" value="1"/>
</dbReference>
<feature type="domain" description="AAA+ ATPase" evidence="21">
    <location>
        <begin position="2701"/>
        <end position="2847"/>
    </location>
</feature>
<feature type="coiled-coil region" evidence="19">
    <location>
        <begin position="3524"/>
        <end position="3593"/>
    </location>
</feature>
<dbReference type="GO" id="GO:0045505">
    <property type="term" value="F:dynein intermediate chain binding"/>
    <property type="evidence" value="ECO:0007669"/>
    <property type="project" value="InterPro"/>
</dbReference>
<evidence type="ECO:0000256" key="14">
    <source>
        <dbReference type="ARBA" id="ARBA00023212"/>
    </source>
</evidence>
<dbReference type="Pfam" id="PF08385">
    <property type="entry name" value="DHC_N1"/>
    <property type="match status" value="1"/>
</dbReference>
<dbReference type="InterPro" id="IPR004273">
    <property type="entry name" value="Dynein_heavy_D6_P-loop"/>
</dbReference>
<dbReference type="KEGG" id="psoj:PHYSODRAFT_321690"/>
<dbReference type="InterPro" id="IPR041466">
    <property type="entry name" value="Dynein_AAA5_ext"/>
</dbReference>
<dbReference type="InterPro" id="IPR024743">
    <property type="entry name" value="Dynein_HC_stalk"/>
</dbReference>
<dbReference type="Gene3D" id="6.10.140.1060">
    <property type="match status" value="1"/>
</dbReference>
<evidence type="ECO:0000256" key="16">
    <source>
        <dbReference type="ARBA" id="ARBA00054075"/>
    </source>
</evidence>
<dbReference type="GO" id="GO:0031514">
    <property type="term" value="C:motile cilium"/>
    <property type="evidence" value="ECO:0007669"/>
    <property type="project" value="UniProtKB-SubCell"/>
</dbReference>
<dbReference type="GO" id="GO:0036156">
    <property type="term" value="C:inner dynein arm"/>
    <property type="evidence" value="ECO:0007669"/>
    <property type="project" value="UniProtKB-ARBA"/>
</dbReference>
<keyword evidence="4" id="KW-0963">Cytoplasm</keyword>
<dbReference type="Gene3D" id="1.10.8.710">
    <property type="match status" value="1"/>
</dbReference>
<dbReference type="InterPro" id="IPR035699">
    <property type="entry name" value="AAA_6"/>
</dbReference>
<organism evidence="22 23">
    <name type="scientific">Phytophthora sojae (strain P6497)</name>
    <name type="common">Soybean stem and root rot agent</name>
    <name type="synonym">Phytophthora megasperma f. sp. glycines</name>
    <dbReference type="NCBI Taxonomy" id="1094619"/>
    <lineage>
        <taxon>Eukaryota</taxon>
        <taxon>Sar</taxon>
        <taxon>Stramenopiles</taxon>
        <taxon>Oomycota</taxon>
        <taxon>Peronosporomycetes</taxon>
        <taxon>Peronosporales</taxon>
        <taxon>Peronosporaceae</taxon>
        <taxon>Phytophthora</taxon>
    </lineage>
</organism>
<dbReference type="Pfam" id="PF17857">
    <property type="entry name" value="AAA_lid_1"/>
    <property type="match status" value="1"/>
</dbReference>
<dbReference type="Gene3D" id="3.10.490.20">
    <property type="match status" value="1"/>
</dbReference>
<dbReference type="Proteomes" id="UP000002640">
    <property type="component" value="Unassembled WGS sequence"/>
</dbReference>
<dbReference type="Gene3D" id="1.20.920.20">
    <property type="match status" value="1"/>
</dbReference>
<gene>
    <name evidence="22" type="ORF">PHYSODRAFT_321690</name>
</gene>
<reference evidence="22 23" key="1">
    <citation type="journal article" date="2006" name="Science">
        <title>Phytophthora genome sequences uncover evolutionary origins and mechanisms of pathogenesis.</title>
        <authorList>
            <person name="Tyler B.M."/>
            <person name="Tripathy S."/>
            <person name="Zhang X."/>
            <person name="Dehal P."/>
            <person name="Jiang R.H."/>
            <person name="Aerts A."/>
            <person name="Arredondo F.D."/>
            <person name="Baxter L."/>
            <person name="Bensasson D."/>
            <person name="Beynon J.L."/>
            <person name="Chapman J."/>
            <person name="Damasceno C.M."/>
            <person name="Dorrance A.E."/>
            <person name="Dou D."/>
            <person name="Dickerman A.W."/>
            <person name="Dubchak I.L."/>
            <person name="Garbelotto M."/>
            <person name="Gijzen M."/>
            <person name="Gordon S.G."/>
            <person name="Govers F."/>
            <person name="Grunwald N.J."/>
            <person name="Huang W."/>
            <person name="Ivors K.L."/>
            <person name="Jones R.W."/>
            <person name="Kamoun S."/>
            <person name="Krampis K."/>
            <person name="Lamour K.H."/>
            <person name="Lee M.K."/>
            <person name="McDonald W.H."/>
            <person name="Medina M."/>
            <person name="Meijer H.J."/>
            <person name="Nordberg E.K."/>
            <person name="Maclean D.J."/>
            <person name="Ospina-Giraldo M.D."/>
            <person name="Morris P.F."/>
            <person name="Phuntumart V."/>
            <person name="Putnam N.H."/>
            <person name="Rash S."/>
            <person name="Rose J.K."/>
            <person name="Sakihama Y."/>
            <person name="Salamov A.A."/>
            <person name="Savidor A."/>
            <person name="Scheuring C.F."/>
            <person name="Smith B.M."/>
            <person name="Sobral B.W."/>
            <person name="Terry A."/>
            <person name="Torto-Alalibo T.A."/>
            <person name="Win J."/>
            <person name="Xu Z."/>
            <person name="Zhang H."/>
            <person name="Grigoriev I.V."/>
            <person name="Rokhsar D.S."/>
            <person name="Boore J.L."/>
        </authorList>
    </citation>
    <scope>NUCLEOTIDE SEQUENCE [LARGE SCALE GENOMIC DNA]</scope>
    <source>
        <strain evidence="22 23">P6497</strain>
    </source>
</reference>
<dbReference type="InParanoid" id="G4YF76"/>
<keyword evidence="10" id="KW-0243">Dynein</keyword>
<dbReference type="GeneID" id="20644700"/>
<dbReference type="GO" id="GO:0036159">
    <property type="term" value="P:inner dynein arm assembly"/>
    <property type="evidence" value="ECO:0007669"/>
    <property type="project" value="UniProtKB-ARBA"/>
</dbReference>
<evidence type="ECO:0000256" key="19">
    <source>
        <dbReference type="SAM" id="Coils"/>
    </source>
</evidence>
<dbReference type="GO" id="GO:0060294">
    <property type="term" value="P:cilium movement involved in cell motility"/>
    <property type="evidence" value="ECO:0007669"/>
    <property type="project" value="UniProtKB-ARBA"/>
</dbReference>
<dbReference type="FunFam" id="3.40.50.300:FF:000049">
    <property type="entry name" value="Dynein, axonemal, heavy chain 5"/>
    <property type="match status" value="1"/>
</dbReference>
<dbReference type="FunFam" id="1.20.58.1120:FF:000001">
    <property type="entry name" value="dynein heavy chain 2, axonemal"/>
    <property type="match status" value="1"/>
</dbReference>
<dbReference type="GO" id="GO:0008569">
    <property type="term" value="F:minus-end-directed microtubule motor activity"/>
    <property type="evidence" value="ECO:0007669"/>
    <property type="project" value="InterPro"/>
</dbReference>
<dbReference type="PANTHER" id="PTHR45703">
    <property type="entry name" value="DYNEIN HEAVY CHAIN"/>
    <property type="match status" value="1"/>
</dbReference>
<evidence type="ECO:0000256" key="1">
    <source>
        <dbReference type="ARBA" id="ARBA00004230"/>
    </source>
</evidence>
<dbReference type="InterPro" id="IPR043157">
    <property type="entry name" value="Dynein_AAA1S"/>
</dbReference>
<comment type="function">
    <text evidence="16">Force generating protein of eukaryotic cilia and flagella. Produces force towards the minus ends of microtubules. Dynein has ATPase activity; the force-producing power stroke is thought to occur on release of ADP. Required for assembly of the I1 inner arm complex and its targeting to the appropriate axoneme location. Also required for phototaxis.</text>
</comment>
<dbReference type="GO" id="GO:0005524">
    <property type="term" value="F:ATP binding"/>
    <property type="evidence" value="ECO:0007669"/>
    <property type="project" value="UniProtKB-KW"/>
</dbReference>
<evidence type="ECO:0000256" key="13">
    <source>
        <dbReference type="ARBA" id="ARBA00023175"/>
    </source>
</evidence>
<dbReference type="InterPro" id="IPR041658">
    <property type="entry name" value="AAA_lid_11"/>
</dbReference>
<dbReference type="FunFam" id="1.20.920.30:FF:000002">
    <property type="entry name" value="Dynein axonemal heavy chain 3"/>
    <property type="match status" value="1"/>
</dbReference>
<keyword evidence="14" id="KW-0206">Cytoskeleton</keyword>
<dbReference type="FunFam" id="1.10.8.1220:FF:000001">
    <property type="entry name" value="Dynein axonemal heavy chain 5"/>
    <property type="match status" value="1"/>
</dbReference>
<dbReference type="PANTHER" id="PTHR45703:SF32">
    <property type="entry name" value="DYNEINS HEAVY CHAIN"/>
    <property type="match status" value="1"/>
</dbReference>
<keyword evidence="7" id="KW-0547">Nucleotide-binding</keyword>
<evidence type="ECO:0000256" key="2">
    <source>
        <dbReference type="ARBA" id="ARBA00004430"/>
    </source>
</evidence>
<dbReference type="InterPro" id="IPR035706">
    <property type="entry name" value="AAA_9"/>
</dbReference>
<dbReference type="Gene3D" id="1.20.58.1120">
    <property type="match status" value="1"/>
</dbReference>
<dbReference type="Gene3D" id="1.10.472.130">
    <property type="match status" value="1"/>
</dbReference>
<feature type="compositionally biased region" description="Polar residues" evidence="20">
    <location>
        <begin position="1162"/>
        <end position="1174"/>
    </location>
</feature>
<keyword evidence="11 19" id="KW-0175">Coiled coil</keyword>
<comment type="similarity">
    <text evidence="3">Belongs to the dynein heavy chain family.</text>
</comment>
<dbReference type="SMART" id="SM00382">
    <property type="entry name" value="AAA"/>
    <property type="match status" value="2"/>
</dbReference>
<dbReference type="InterPro" id="IPR013594">
    <property type="entry name" value="Dynein_heavy_tail"/>
</dbReference>